<dbReference type="AlphaFoldDB" id="A0A6A6A362"/>
<evidence type="ECO:0000259" key="1">
    <source>
        <dbReference type="SMART" id="SM00849"/>
    </source>
</evidence>
<dbReference type="InterPro" id="IPR050855">
    <property type="entry name" value="NDM-1-like"/>
</dbReference>
<keyword evidence="3" id="KW-1185">Reference proteome</keyword>
<name>A0A6A6A362_9PLEO</name>
<dbReference type="InterPro" id="IPR036866">
    <property type="entry name" value="RibonucZ/Hydroxyglut_hydro"/>
</dbReference>
<proteinExistence type="predicted"/>
<dbReference type="GO" id="GO:0016787">
    <property type="term" value="F:hydrolase activity"/>
    <property type="evidence" value="ECO:0007669"/>
    <property type="project" value="UniProtKB-KW"/>
</dbReference>
<dbReference type="Proteomes" id="UP000799771">
    <property type="component" value="Unassembled WGS sequence"/>
</dbReference>
<dbReference type="EMBL" id="ML977516">
    <property type="protein sequence ID" value="KAF2125603.1"/>
    <property type="molecule type" value="Genomic_DNA"/>
</dbReference>
<gene>
    <name evidence="2" type="ORF">P153DRAFT_325096</name>
</gene>
<dbReference type="PANTHER" id="PTHR42951">
    <property type="entry name" value="METALLO-BETA-LACTAMASE DOMAIN-CONTAINING"/>
    <property type="match status" value="1"/>
</dbReference>
<dbReference type="RefSeq" id="XP_033519995.1">
    <property type="nucleotide sequence ID" value="XM_033665261.1"/>
</dbReference>
<dbReference type="PANTHER" id="PTHR42951:SF4">
    <property type="entry name" value="ACYL-COENZYME A THIOESTERASE MBLAC2"/>
    <property type="match status" value="1"/>
</dbReference>
<reference evidence="2" key="1">
    <citation type="journal article" date="2020" name="Stud. Mycol.">
        <title>101 Dothideomycetes genomes: a test case for predicting lifestyles and emergence of pathogens.</title>
        <authorList>
            <person name="Haridas S."/>
            <person name="Albert R."/>
            <person name="Binder M."/>
            <person name="Bloem J."/>
            <person name="Labutti K."/>
            <person name="Salamov A."/>
            <person name="Andreopoulos B."/>
            <person name="Baker S."/>
            <person name="Barry K."/>
            <person name="Bills G."/>
            <person name="Bluhm B."/>
            <person name="Cannon C."/>
            <person name="Castanera R."/>
            <person name="Culley D."/>
            <person name="Daum C."/>
            <person name="Ezra D."/>
            <person name="Gonzalez J."/>
            <person name="Henrissat B."/>
            <person name="Kuo A."/>
            <person name="Liang C."/>
            <person name="Lipzen A."/>
            <person name="Lutzoni F."/>
            <person name="Magnuson J."/>
            <person name="Mondo S."/>
            <person name="Nolan M."/>
            <person name="Ohm R."/>
            <person name="Pangilinan J."/>
            <person name="Park H.-J."/>
            <person name="Ramirez L."/>
            <person name="Alfaro M."/>
            <person name="Sun H."/>
            <person name="Tritt A."/>
            <person name="Yoshinaga Y."/>
            <person name="Zwiers L.-H."/>
            <person name="Turgeon B."/>
            <person name="Goodwin S."/>
            <person name="Spatafora J."/>
            <person name="Crous P."/>
            <person name="Grigoriev I."/>
        </authorList>
    </citation>
    <scope>NUCLEOTIDE SEQUENCE</scope>
    <source>
        <strain evidence="2">CBS 119687</strain>
    </source>
</reference>
<dbReference type="InterPro" id="IPR001279">
    <property type="entry name" value="Metallo-B-lactamas"/>
</dbReference>
<dbReference type="SUPFAM" id="SSF56281">
    <property type="entry name" value="Metallo-hydrolase/oxidoreductase"/>
    <property type="match status" value="1"/>
</dbReference>
<dbReference type="GeneID" id="54405693"/>
<accession>A0A6A6A362</accession>
<dbReference type="CDD" id="cd06262">
    <property type="entry name" value="metallo-hydrolase-like_MBL-fold"/>
    <property type="match status" value="1"/>
</dbReference>
<organism evidence="2 3">
    <name type="scientific">Dothidotthia symphoricarpi CBS 119687</name>
    <dbReference type="NCBI Taxonomy" id="1392245"/>
    <lineage>
        <taxon>Eukaryota</taxon>
        <taxon>Fungi</taxon>
        <taxon>Dikarya</taxon>
        <taxon>Ascomycota</taxon>
        <taxon>Pezizomycotina</taxon>
        <taxon>Dothideomycetes</taxon>
        <taxon>Pleosporomycetidae</taxon>
        <taxon>Pleosporales</taxon>
        <taxon>Dothidotthiaceae</taxon>
        <taxon>Dothidotthia</taxon>
    </lineage>
</organism>
<feature type="domain" description="Metallo-beta-lactamase" evidence="1">
    <location>
        <begin position="53"/>
        <end position="256"/>
    </location>
</feature>
<dbReference type="SMART" id="SM00849">
    <property type="entry name" value="Lactamase_B"/>
    <property type="match status" value="1"/>
</dbReference>
<protein>
    <submittedName>
        <fullName evidence="2">Metallo-hydrolase/oxidoreductase</fullName>
    </submittedName>
</protein>
<evidence type="ECO:0000313" key="2">
    <source>
        <dbReference type="EMBL" id="KAF2125603.1"/>
    </source>
</evidence>
<dbReference type="OrthoDB" id="3341310at2759"/>
<evidence type="ECO:0000313" key="3">
    <source>
        <dbReference type="Proteomes" id="UP000799771"/>
    </source>
</evidence>
<keyword evidence="2" id="KW-0378">Hydrolase</keyword>
<sequence length="359" mass="40505">MEYSIHQSPVDTSASASVEQVAAAAKLPSTCFSSRRLNATTFLIVEDDKWRESPFIYAKVYDSVIVLLDTGCGGASKDPDVQLKSLRAFIETYPVSDNEDEPINPTAEKDYIVICTHCHYDHIGGIEQFKDDPKSAIWASAYDRDFIDDETMLPTHSLCRFVGMQTPRYKVTHWAADGEHVRYGNNGLDLGLVVYQTPGHTPDELAVWDPVERVLFVGDTAYEWGPILFPFEGSIPLYKEKLNKLRSLVRDLNAGHRGSDVLINSSLKLLPINPNKIKRVSLASGHTTSDADAEFFLDEVYEFLCKIEQGEVESRPWRKFRGEEEVLYEREDGKISFASSRNKFVEFTHKPETGCCLMS</sequence>
<dbReference type="Gene3D" id="3.60.15.10">
    <property type="entry name" value="Ribonuclease Z/Hydroxyacylglutathione hydrolase-like"/>
    <property type="match status" value="1"/>
</dbReference>
<dbReference type="Pfam" id="PF00753">
    <property type="entry name" value="Lactamase_B"/>
    <property type="match status" value="1"/>
</dbReference>